<name>A0A816MWQ6_9BILA</name>
<dbReference type="InterPro" id="IPR007567">
    <property type="entry name" value="Mid2_dom"/>
</dbReference>
<dbReference type="PROSITE" id="PS50060">
    <property type="entry name" value="MAM_2"/>
    <property type="match status" value="1"/>
</dbReference>
<dbReference type="Pfam" id="PF04478">
    <property type="entry name" value="Mid2"/>
    <property type="match status" value="1"/>
</dbReference>
<accession>A0A816MWQ6</accession>
<feature type="region of interest" description="Disordered" evidence="1">
    <location>
        <begin position="127"/>
        <end position="147"/>
    </location>
</feature>
<feature type="transmembrane region" description="Helical" evidence="2">
    <location>
        <begin position="421"/>
        <end position="448"/>
    </location>
</feature>
<dbReference type="InterPro" id="IPR035944">
    <property type="entry name" value="YfbM-like_sf"/>
</dbReference>
<proteinExistence type="predicted"/>
<protein>
    <recommendedName>
        <fullName evidence="3">MAM domain-containing protein</fullName>
    </recommendedName>
</protein>
<dbReference type="SUPFAM" id="SSF111069">
    <property type="entry name" value="Hypothetical protein yfbM"/>
    <property type="match status" value="1"/>
</dbReference>
<feature type="domain" description="MAM" evidence="3">
    <location>
        <begin position="155"/>
        <end position="335"/>
    </location>
</feature>
<comment type="caution">
    <text evidence="4">The sequence shown here is derived from an EMBL/GenBank/DDBJ whole genome shotgun (WGS) entry which is preliminary data.</text>
</comment>
<evidence type="ECO:0000313" key="5">
    <source>
        <dbReference type="Proteomes" id="UP000663856"/>
    </source>
</evidence>
<dbReference type="Proteomes" id="UP000663856">
    <property type="component" value="Unassembled WGS sequence"/>
</dbReference>
<dbReference type="AlphaFoldDB" id="A0A816MWQ6"/>
<reference evidence="4" key="1">
    <citation type="submission" date="2021-02" db="EMBL/GenBank/DDBJ databases">
        <authorList>
            <person name="Nowell W R."/>
        </authorList>
    </citation>
    <scope>NUCLEOTIDE SEQUENCE</scope>
</reference>
<feature type="compositionally biased region" description="Basic and acidic residues" evidence="1">
    <location>
        <begin position="488"/>
        <end position="498"/>
    </location>
</feature>
<keyword evidence="2" id="KW-1133">Transmembrane helix</keyword>
<dbReference type="Gene3D" id="2.60.120.200">
    <property type="match status" value="1"/>
</dbReference>
<keyword evidence="2" id="KW-0472">Membrane</keyword>
<evidence type="ECO:0000256" key="1">
    <source>
        <dbReference type="SAM" id="MobiDB-lite"/>
    </source>
</evidence>
<dbReference type="EMBL" id="CAJNRF010001446">
    <property type="protein sequence ID" value="CAF2009281.1"/>
    <property type="molecule type" value="Genomic_DNA"/>
</dbReference>
<dbReference type="GO" id="GO:0016020">
    <property type="term" value="C:membrane"/>
    <property type="evidence" value="ECO:0007669"/>
    <property type="project" value="InterPro"/>
</dbReference>
<dbReference type="Pfam" id="PF00629">
    <property type="entry name" value="MAM"/>
    <property type="match status" value="1"/>
</dbReference>
<keyword evidence="2" id="KW-0812">Transmembrane</keyword>
<feature type="region of interest" description="Disordered" evidence="1">
    <location>
        <begin position="335"/>
        <end position="358"/>
    </location>
</feature>
<sequence>MLKFGMDSFFFITLPAILFLYIILAITFVIVLLIVPHIHSQTATDESTIIDSTTTAQISSTSLFTEQSAEESVASTAEGTTVSILETATSNIKTTQRPRPPIFQCDFTTPCFAENQLERTDGRQFNLVPLSDISPPPVAPTSDVSSITNPTNNSLPCELPYQPQLENGINFTDWNMWFCYNNECPTQNGTQGTCESGLYGLISLNSSESSKTIIDSINSTDSNTIREDFSAVQCLRFNYYFTVYDGEDWGQAIQVWIGPNNEIDNQYSIENFTVADMNENKWQNGEVTFTSTSSNYTLAFSFLVTKENRTDDSESNKTIYFALDNIELYDFNCSDPNKQDTTTTTTTKQPSVTEGPRPNNIELYDFNCSDLNNQIDSTVPNPVTAPSLAPDLTAEVTVAASATATESATGGGNNDPKDTDLALILGLSLGLGIPLVVSIIVGIVYYFAVHKPKTNAVKPVSNTQPIKQTTDTEKPAAAKKIAGAKNEIPMKPRKERTPKQKPNNAPDLV</sequence>
<evidence type="ECO:0000256" key="2">
    <source>
        <dbReference type="SAM" id="Phobius"/>
    </source>
</evidence>
<feature type="transmembrane region" description="Helical" evidence="2">
    <location>
        <begin position="9"/>
        <end position="35"/>
    </location>
</feature>
<feature type="compositionally biased region" description="Polar residues" evidence="1">
    <location>
        <begin position="460"/>
        <end position="469"/>
    </location>
</feature>
<evidence type="ECO:0000259" key="3">
    <source>
        <dbReference type="PROSITE" id="PS50060"/>
    </source>
</evidence>
<feature type="region of interest" description="Disordered" evidence="1">
    <location>
        <begin position="457"/>
        <end position="509"/>
    </location>
</feature>
<evidence type="ECO:0000313" key="4">
    <source>
        <dbReference type="EMBL" id="CAF2009281.1"/>
    </source>
</evidence>
<dbReference type="InterPro" id="IPR000998">
    <property type="entry name" value="MAM_dom"/>
</dbReference>
<organism evidence="4 5">
    <name type="scientific">Rotaria magnacalcarata</name>
    <dbReference type="NCBI Taxonomy" id="392030"/>
    <lineage>
        <taxon>Eukaryota</taxon>
        <taxon>Metazoa</taxon>
        <taxon>Spiralia</taxon>
        <taxon>Gnathifera</taxon>
        <taxon>Rotifera</taxon>
        <taxon>Eurotatoria</taxon>
        <taxon>Bdelloidea</taxon>
        <taxon>Philodinida</taxon>
        <taxon>Philodinidae</taxon>
        <taxon>Rotaria</taxon>
    </lineage>
</organism>
<gene>
    <name evidence="4" type="ORF">WKI299_LOCUS5133</name>
</gene>